<keyword evidence="2" id="KW-1185">Reference proteome</keyword>
<accession>A0A550C9Y6</accession>
<evidence type="ECO:0000313" key="1">
    <source>
        <dbReference type="EMBL" id="TRM61593.1"/>
    </source>
</evidence>
<dbReference type="EMBL" id="VDMD01000016">
    <property type="protein sequence ID" value="TRM61593.1"/>
    <property type="molecule type" value="Genomic_DNA"/>
</dbReference>
<organism evidence="1 2">
    <name type="scientific">Schizophyllum amplum</name>
    <dbReference type="NCBI Taxonomy" id="97359"/>
    <lineage>
        <taxon>Eukaryota</taxon>
        <taxon>Fungi</taxon>
        <taxon>Dikarya</taxon>
        <taxon>Basidiomycota</taxon>
        <taxon>Agaricomycotina</taxon>
        <taxon>Agaricomycetes</taxon>
        <taxon>Agaricomycetidae</taxon>
        <taxon>Agaricales</taxon>
        <taxon>Schizophyllaceae</taxon>
        <taxon>Schizophyllum</taxon>
    </lineage>
</organism>
<protein>
    <submittedName>
        <fullName evidence="1">Uncharacterized protein</fullName>
    </submittedName>
</protein>
<dbReference type="Proteomes" id="UP000320762">
    <property type="component" value="Unassembled WGS sequence"/>
</dbReference>
<dbReference type="AlphaFoldDB" id="A0A550C9Y6"/>
<gene>
    <name evidence="1" type="ORF">BD626DRAFT_501541</name>
</gene>
<proteinExistence type="predicted"/>
<reference evidence="1 2" key="1">
    <citation type="journal article" date="2019" name="New Phytol.">
        <title>Comparative genomics reveals unique wood-decay strategies and fruiting body development in the Schizophyllaceae.</title>
        <authorList>
            <person name="Almasi E."/>
            <person name="Sahu N."/>
            <person name="Krizsan K."/>
            <person name="Balint B."/>
            <person name="Kovacs G.M."/>
            <person name="Kiss B."/>
            <person name="Cseklye J."/>
            <person name="Drula E."/>
            <person name="Henrissat B."/>
            <person name="Nagy I."/>
            <person name="Chovatia M."/>
            <person name="Adam C."/>
            <person name="LaButti K."/>
            <person name="Lipzen A."/>
            <person name="Riley R."/>
            <person name="Grigoriev I.V."/>
            <person name="Nagy L.G."/>
        </authorList>
    </citation>
    <scope>NUCLEOTIDE SEQUENCE [LARGE SCALE GENOMIC DNA]</scope>
    <source>
        <strain evidence="1 2">NL-1724</strain>
    </source>
</reference>
<sequence length="71" mass="7836">MSPLSGHILEVLLRNLDCHILCHGHATALRRFTVGRFILLSSPLLSGHIFLRSCSAIATIHAENSQSRCRS</sequence>
<comment type="caution">
    <text evidence="1">The sequence shown here is derived from an EMBL/GenBank/DDBJ whole genome shotgun (WGS) entry which is preliminary data.</text>
</comment>
<evidence type="ECO:0000313" key="2">
    <source>
        <dbReference type="Proteomes" id="UP000320762"/>
    </source>
</evidence>
<name>A0A550C9Y6_9AGAR</name>